<accession>A0AAV1ZB04</accession>
<keyword evidence="2" id="KW-1185">Reference proteome</keyword>
<name>A0AAV1ZB04_9ARAC</name>
<evidence type="ECO:0008006" key="3">
    <source>
        <dbReference type="Google" id="ProtNLM"/>
    </source>
</evidence>
<reference evidence="1 2" key="1">
    <citation type="submission" date="2024-04" db="EMBL/GenBank/DDBJ databases">
        <authorList>
            <person name="Rising A."/>
            <person name="Reimegard J."/>
            <person name="Sonavane S."/>
            <person name="Akerstrom W."/>
            <person name="Nylinder S."/>
            <person name="Hedman E."/>
            <person name="Kallberg Y."/>
        </authorList>
    </citation>
    <scope>NUCLEOTIDE SEQUENCE [LARGE SCALE GENOMIC DNA]</scope>
</reference>
<dbReference type="AlphaFoldDB" id="A0AAV1ZB04"/>
<organism evidence="1 2">
    <name type="scientific">Larinioides sclopetarius</name>
    <dbReference type="NCBI Taxonomy" id="280406"/>
    <lineage>
        <taxon>Eukaryota</taxon>
        <taxon>Metazoa</taxon>
        <taxon>Ecdysozoa</taxon>
        <taxon>Arthropoda</taxon>
        <taxon>Chelicerata</taxon>
        <taxon>Arachnida</taxon>
        <taxon>Araneae</taxon>
        <taxon>Araneomorphae</taxon>
        <taxon>Entelegynae</taxon>
        <taxon>Araneoidea</taxon>
        <taxon>Araneidae</taxon>
        <taxon>Larinioides</taxon>
    </lineage>
</organism>
<dbReference type="Proteomes" id="UP001497382">
    <property type="component" value="Unassembled WGS sequence"/>
</dbReference>
<feature type="non-terminal residue" evidence="1">
    <location>
        <position position="237"/>
    </location>
</feature>
<evidence type="ECO:0000313" key="1">
    <source>
        <dbReference type="EMBL" id="CAL1268776.1"/>
    </source>
</evidence>
<feature type="non-terminal residue" evidence="1">
    <location>
        <position position="1"/>
    </location>
</feature>
<evidence type="ECO:0000313" key="2">
    <source>
        <dbReference type="Proteomes" id="UP001497382"/>
    </source>
</evidence>
<protein>
    <recommendedName>
        <fullName evidence="3">G-protein coupled receptor</fullName>
    </recommendedName>
</protein>
<dbReference type="EMBL" id="CAXIEN010000036">
    <property type="protein sequence ID" value="CAL1268776.1"/>
    <property type="molecule type" value="Genomic_DNA"/>
</dbReference>
<gene>
    <name evidence="1" type="ORF">LARSCL_LOCUS4363</name>
</gene>
<sequence>EEVPITVDSRTLQLGSYPGIVERFSSYASRQGTYSCVVGIEGLEDRFSSQFVNYFFRDTETYIIYMQASLKSILNVDLSQGESFHSFMRLVNNSMAHLMKDFTWISETPQWDYQMSWKNEENVTVQLLLYTYIGRKYRKYSPKVIQAGREFAKMVSNTSVSVEVGIADTCAEQAVTSNNNVTFQWRRIRSTKLAVSNPKCLNDWRLVTRTCRPSVIWGATWESFDALQCTKNQFPLE</sequence>
<proteinExistence type="predicted"/>
<comment type="caution">
    <text evidence="1">The sequence shown here is derived from an EMBL/GenBank/DDBJ whole genome shotgun (WGS) entry which is preliminary data.</text>
</comment>